<dbReference type="Pfam" id="PF12849">
    <property type="entry name" value="PBP_like_2"/>
    <property type="match status" value="1"/>
</dbReference>
<keyword evidence="1" id="KW-0813">Transport</keyword>
<name>A0A1I6TFV4_9EURY</name>
<dbReference type="InterPro" id="IPR024370">
    <property type="entry name" value="PBP_domain"/>
</dbReference>
<feature type="domain" description="PBP" evidence="3">
    <location>
        <begin position="39"/>
        <end position="286"/>
    </location>
</feature>
<dbReference type="EMBL" id="FOZS01000003">
    <property type="protein sequence ID" value="SFS88064.1"/>
    <property type="molecule type" value="Genomic_DNA"/>
</dbReference>
<dbReference type="NCBIfam" id="TIGR02136">
    <property type="entry name" value="ptsS_2"/>
    <property type="match status" value="1"/>
</dbReference>
<dbReference type="AlphaFoldDB" id="A0A1I6TFV4"/>
<dbReference type="GO" id="GO:0042301">
    <property type="term" value="F:phosphate ion binding"/>
    <property type="evidence" value="ECO:0007669"/>
    <property type="project" value="InterPro"/>
</dbReference>
<dbReference type="SUPFAM" id="SSF53850">
    <property type="entry name" value="Periplasmic binding protein-like II"/>
    <property type="match status" value="1"/>
</dbReference>
<evidence type="ECO:0000259" key="3">
    <source>
        <dbReference type="Pfam" id="PF12849"/>
    </source>
</evidence>
<dbReference type="InterPro" id="IPR050811">
    <property type="entry name" value="Phosphate_ABC_transporter"/>
</dbReference>
<dbReference type="PROSITE" id="PS51318">
    <property type="entry name" value="TAT"/>
    <property type="match status" value="1"/>
</dbReference>
<evidence type="ECO:0000256" key="1">
    <source>
        <dbReference type="ARBA" id="ARBA00022448"/>
    </source>
</evidence>
<evidence type="ECO:0000313" key="4">
    <source>
        <dbReference type="EMBL" id="SFS88064.1"/>
    </source>
</evidence>
<dbReference type="PANTHER" id="PTHR30570">
    <property type="entry name" value="PERIPLASMIC PHOSPHATE BINDING COMPONENT OF PHOSPHATE ABC TRANSPORTER"/>
    <property type="match status" value="1"/>
</dbReference>
<dbReference type="InterPro" id="IPR011862">
    <property type="entry name" value="Phos-bd"/>
</dbReference>
<dbReference type="InterPro" id="IPR006311">
    <property type="entry name" value="TAT_signal"/>
</dbReference>
<keyword evidence="2" id="KW-0732">Signal</keyword>
<organism evidence="4 5">
    <name type="scientific">Halostagnicola kamekurae</name>
    <dbReference type="NCBI Taxonomy" id="619731"/>
    <lineage>
        <taxon>Archaea</taxon>
        <taxon>Methanobacteriati</taxon>
        <taxon>Methanobacteriota</taxon>
        <taxon>Stenosarchaea group</taxon>
        <taxon>Halobacteria</taxon>
        <taxon>Halobacteriales</taxon>
        <taxon>Natrialbaceae</taxon>
        <taxon>Halostagnicola</taxon>
    </lineage>
</organism>
<reference evidence="5" key="1">
    <citation type="submission" date="2016-10" db="EMBL/GenBank/DDBJ databases">
        <authorList>
            <person name="Varghese N."/>
            <person name="Submissions S."/>
        </authorList>
    </citation>
    <scope>NUCLEOTIDE SEQUENCE [LARGE SCALE GENOMIC DNA]</scope>
    <source>
        <strain evidence="5">DSM 22427</strain>
    </source>
</reference>
<keyword evidence="5" id="KW-1185">Reference proteome</keyword>
<dbReference type="PANTHER" id="PTHR30570:SF1">
    <property type="entry name" value="PHOSPHATE-BINDING PROTEIN PSTS"/>
    <property type="match status" value="1"/>
</dbReference>
<dbReference type="Gene3D" id="3.40.190.10">
    <property type="entry name" value="Periplasmic binding protein-like II"/>
    <property type="match status" value="2"/>
</dbReference>
<accession>A0A1I6TFV4</accession>
<evidence type="ECO:0000256" key="2">
    <source>
        <dbReference type="ARBA" id="ARBA00022729"/>
    </source>
</evidence>
<dbReference type="OrthoDB" id="53390at2157"/>
<dbReference type="RefSeq" id="WP_092905749.1">
    <property type="nucleotide sequence ID" value="NZ_FOZS01000003.1"/>
</dbReference>
<dbReference type="CDD" id="cd13654">
    <property type="entry name" value="PBP2_phosphate_like_2"/>
    <property type="match status" value="1"/>
</dbReference>
<dbReference type="Proteomes" id="UP000199199">
    <property type="component" value="Unassembled WGS sequence"/>
</dbReference>
<protein>
    <submittedName>
        <fullName evidence="4">Phosphate ABC transporter substrate-binding protein, PhoT family</fullName>
    </submittedName>
</protein>
<evidence type="ECO:0000313" key="5">
    <source>
        <dbReference type="Proteomes" id="UP000199199"/>
    </source>
</evidence>
<proteinExistence type="predicted"/>
<dbReference type="PROSITE" id="PS51257">
    <property type="entry name" value="PROKAR_LIPOPROTEIN"/>
    <property type="match status" value="1"/>
</dbReference>
<gene>
    <name evidence="4" type="ORF">SAMN04488556_3085</name>
</gene>
<sequence>MSKDTTGTSFGIERRKFLAGASLAGVTGLSGCIGTFAGAAKEVRIAGSSTVFPITSVISSSFTEDRNDVSVSISMTGTGGGFSNFFCPNMTDINNASRQIAEADIEQCSENSVDPVEFTVATDALTVVVHPEADWIDCVTVEELRELWRDGGAQRWSDVRDEWPDEEIEFFGSSTTSGTHEYFVEAILGEDDTHRTDYRGTERDRSIVQGVRGSKFSIGYFGFAYYSENPDQIKALGIDDGDGCTKPSLENAKNGSYKPLARNLYIYVAKESLKRPEVQDFVRYYLERSSTDLVTEVGYVPVTEDVRDDNLAKLEDAIDEVTA</sequence>